<dbReference type="GO" id="GO:0005524">
    <property type="term" value="F:ATP binding"/>
    <property type="evidence" value="ECO:0007669"/>
    <property type="project" value="InterPro"/>
</dbReference>
<dbReference type="Pfam" id="PF13175">
    <property type="entry name" value="AAA_15"/>
    <property type="match status" value="1"/>
</dbReference>
<dbReference type="SUPFAM" id="SSF52540">
    <property type="entry name" value="P-loop containing nucleoside triphosphate hydrolases"/>
    <property type="match status" value="2"/>
</dbReference>
<dbReference type="InterPro" id="IPR051396">
    <property type="entry name" value="Bact_Antivir_Def_Nuclease"/>
</dbReference>
<evidence type="ECO:0000313" key="4">
    <source>
        <dbReference type="EMBL" id="QDG52101.1"/>
    </source>
</evidence>
<reference evidence="4 5" key="1">
    <citation type="submission" date="2019-06" db="EMBL/GenBank/DDBJ databases">
        <title>Persicimonas caeni gen. nov., sp. nov., a predatory bacterium isolated from solar saltern.</title>
        <authorList>
            <person name="Wang S."/>
        </authorList>
    </citation>
    <scope>NUCLEOTIDE SEQUENCE [LARGE SCALE GENOMIC DNA]</scope>
    <source>
        <strain evidence="4 5">YN101</strain>
    </source>
</reference>
<feature type="domain" description="DUF3696" evidence="1">
    <location>
        <begin position="499"/>
        <end position="543"/>
    </location>
</feature>
<dbReference type="InterPro" id="IPR003959">
    <property type="entry name" value="ATPase_AAA_core"/>
</dbReference>
<dbReference type="InterPro" id="IPR027417">
    <property type="entry name" value="P-loop_NTPase"/>
</dbReference>
<dbReference type="AlphaFoldDB" id="A0A4Y6PUU0"/>
<dbReference type="Gene3D" id="3.40.50.300">
    <property type="entry name" value="P-loop containing nucleotide triphosphate hydrolases"/>
    <property type="match status" value="1"/>
</dbReference>
<dbReference type="GO" id="GO:0016887">
    <property type="term" value="F:ATP hydrolysis activity"/>
    <property type="evidence" value="ECO:0007669"/>
    <property type="project" value="InterPro"/>
</dbReference>
<dbReference type="EMBL" id="CP041186">
    <property type="protein sequence ID" value="QDG52101.1"/>
    <property type="molecule type" value="Genomic_DNA"/>
</dbReference>
<organism evidence="4 5">
    <name type="scientific">Persicimonas caeni</name>
    <dbReference type="NCBI Taxonomy" id="2292766"/>
    <lineage>
        <taxon>Bacteria</taxon>
        <taxon>Deltaproteobacteria</taxon>
        <taxon>Bradymonadales</taxon>
        <taxon>Bradymonadaceae</taxon>
        <taxon>Persicimonas</taxon>
    </lineage>
</organism>
<dbReference type="InterPro" id="IPR022532">
    <property type="entry name" value="DUF3696"/>
</dbReference>
<evidence type="ECO:0000259" key="2">
    <source>
        <dbReference type="Pfam" id="PF13175"/>
    </source>
</evidence>
<protein>
    <submittedName>
        <fullName evidence="4">DUF3696 domain-containing protein</fullName>
    </submittedName>
</protein>
<dbReference type="Pfam" id="PF13304">
    <property type="entry name" value="AAA_21"/>
    <property type="match status" value="1"/>
</dbReference>
<evidence type="ECO:0000259" key="1">
    <source>
        <dbReference type="Pfam" id="PF12476"/>
    </source>
</evidence>
<dbReference type="Pfam" id="PF12476">
    <property type="entry name" value="DUF3696"/>
    <property type="match status" value="1"/>
</dbReference>
<evidence type="ECO:0000259" key="3">
    <source>
        <dbReference type="Pfam" id="PF13304"/>
    </source>
</evidence>
<dbReference type="Proteomes" id="UP000315995">
    <property type="component" value="Chromosome"/>
</dbReference>
<gene>
    <name evidence="4" type="ORF">FIV42_15525</name>
</gene>
<dbReference type="OrthoDB" id="3322489at2"/>
<dbReference type="PANTHER" id="PTHR43581:SF2">
    <property type="entry name" value="EXCINUCLEASE ATPASE SUBUNIT"/>
    <property type="match status" value="1"/>
</dbReference>
<sequence length="545" mass="61045">MLTNPLRGWKRAFRIQESHSMITAITLENFRAIREPIRIDIAPITLLFGANGVGKSAVIKALHFAGQQLGVERFETFGEELGEFVDCVHGQTTERDIRIGVEACYSGPFEDLSFDQVIQEAAATFDLDIGEPSFWDFWDSFGTAAVDIEVGQRTFHHLQTPHMRTTAGVPAAQFVRSTYAGNSTRGFDRQVIELHPQRLLELMDADQVPAAIRQHVNQWVESSGVGDASAEDGWVELGWAPGRSFTADSALDTSVEVSPPVKALLLTPFHLVRESLYEFLHVGPLRERPPREERTAGDVDMYDQYRWFTGAAAWDALHHASVYQRVDDKVPLIERVNEWLASPERLGLGLSLRVNTAREVPLEALSALEQTPNKIGVHNFLEAVSNTPAVSHFEIEDRNRGIGVQARDHGTGVSQLVPLVVAAHVSYPFDSPLVAIEQPELHVHPAVQASLGDLFVVQRGKTSRRFMVETHSEHLLLRLMRRIRETYEQKLPRPELTLSSQDVAVYYVEQRDGTAEVSRLVIDEDGDFRAGWPAGFFAERAEELF</sequence>
<feature type="domain" description="Endonuclease GajA/Old nuclease/RecF-like AAA" evidence="2">
    <location>
        <begin position="21"/>
        <end position="101"/>
    </location>
</feature>
<accession>A0A5B8Y5U5</accession>
<dbReference type="PANTHER" id="PTHR43581">
    <property type="entry name" value="ATP/GTP PHOSPHATASE"/>
    <property type="match status" value="1"/>
</dbReference>
<evidence type="ECO:0000313" key="5">
    <source>
        <dbReference type="Proteomes" id="UP000315995"/>
    </source>
</evidence>
<accession>A0A4Y6PUU0</accession>
<keyword evidence="5" id="KW-1185">Reference proteome</keyword>
<proteinExistence type="predicted"/>
<dbReference type="InterPro" id="IPR041685">
    <property type="entry name" value="AAA_GajA/Old/RecF-like"/>
</dbReference>
<feature type="domain" description="ATPase AAA-type core" evidence="3">
    <location>
        <begin position="308"/>
        <end position="476"/>
    </location>
</feature>
<name>A0A4Y6PUU0_PERCE</name>